<keyword evidence="2" id="KW-1185">Reference proteome</keyword>
<name>A0ACC6SZP7_9HYPH</name>
<protein>
    <submittedName>
        <fullName evidence="1">Metalloregulator ArsR/SmtB family transcription factor</fullName>
    </submittedName>
</protein>
<dbReference type="Proteomes" id="UP001480082">
    <property type="component" value="Unassembled WGS sequence"/>
</dbReference>
<evidence type="ECO:0000313" key="1">
    <source>
        <dbReference type="EMBL" id="MER9285184.1"/>
    </source>
</evidence>
<sequence>MTIYVRQRLAEIKADPDLCRRPKGLSPSRVSAASQLFAAIGFSKRLLILLHLMDGERSVSELVSLIRGSRTALSQHLSGMAKLGIVKSRTQGKRRYYSCTSEQAKMVVSFLRALADRDELPIGKRSGKGSSSGR</sequence>
<accession>A0ACC6SZP7</accession>
<organism evidence="1 2">
    <name type="scientific">Mesorhizobium australicum</name>
    <dbReference type="NCBI Taxonomy" id="536018"/>
    <lineage>
        <taxon>Bacteria</taxon>
        <taxon>Pseudomonadati</taxon>
        <taxon>Pseudomonadota</taxon>
        <taxon>Alphaproteobacteria</taxon>
        <taxon>Hyphomicrobiales</taxon>
        <taxon>Phyllobacteriaceae</taxon>
        <taxon>Mesorhizobium</taxon>
    </lineage>
</organism>
<reference evidence="1 2" key="1">
    <citation type="journal article" date="2024" name="Proc. Natl. Acad. Sci. U.S.A.">
        <title>The evolutionary genomics of adaptation to stress in wild rhizobium bacteria.</title>
        <authorList>
            <person name="Kehlet-Delgado H."/>
            <person name="Montoya A.P."/>
            <person name="Jensen K.T."/>
            <person name="Wendlandt C.E."/>
            <person name="Dexheimer C."/>
            <person name="Roberts M."/>
            <person name="Torres Martinez L."/>
            <person name="Friesen M.L."/>
            <person name="Griffitts J.S."/>
            <person name="Porter S.S."/>
        </authorList>
    </citation>
    <scope>NUCLEOTIDE SEQUENCE [LARGE SCALE GENOMIC DNA]</scope>
    <source>
        <strain evidence="1 2">M0468</strain>
    </source>
</reference>
<proteinExistence type="predicted"/>
<gene>
    <name evidence="1" type="ORF">NKI81_14610</name>
</gene>
<evidence type="ECO:0000313" key="2">
    <source>
        <dbReference type="Proteomes" id="UP001480082"/>
    </source>
</evidence>
<comment type="caution">
    <text evidence="1">The sequence shown here is derived from an EMBL/GenBank/DDBJ whole genome shotgun (WGS) entry which is preliminary data.</text>
</comment>
<dbReference type="EMBL" id="JAMYRI010000007">
    <property type="protein sequence ID" value="MER9285184.1"/>
    <property type="molecule type" value="Genomic_DNA"/>
</dbReference>